<dbReference type="Proteomes" id="UP000232638">
    <property type="component" value="Chromosome"/>
</dbReference>
<feature type="transmembrane region" description="Helical" evidence="1">
    <location>
        <begin position="58"/>
        <end position="81"/>
    </location>
</feature>
<dbReference type="RefSeq" id="WP_100918968.1">
    <property type="nucleotide sequence ID" value="NZ_CP020370.1"/>
</dbReference>
<dbReference type="AlphaFoldDB" id="A0A2K8U6J4"/>
<name>A0A2K8U6J4_9GAMM</name>
<proteinExistence type="predicted"/>
<evidence type="ECO:0000256" key="1">
    <source>
        <dbReference type="SAM" id="Phobius"/>
    </source>
</evidence>
<reference evidence="2 3" key="1">
    <citation type="submission" date="2017-03" db="EMBL/GenBank/DDBJ databases">
        <title>Complete genome sequence of Candidatus 'Thiodictyon syntrophicum' sp. nov. strain Cad16T, a photolithoautotroph purple sulfur bacterium isolated from an alpine meromictic lake.</title>
        <authorList>
            <person name="Luedin S.M."/>
            <person name="Pothier J.F."/>
            <person name="Danza F."/>
            <person name="Storelli N."/>
            <person name="Wittwer M."/>
            <person name="Tonolla M."/>
        </authorList>
    </citation>
    <scope>NUCLEOTIDE SEQUENCE [LARGE SCALE GENOMIC DNA]</scope>
    <source>
        <strain evidence="2 3">Cad16T</strain>
    </source>
</reference>
<keyword evidence="3" id="KW-1185">Reference proteome</keyword>
<dbReference type="EMBL" id="CP020370">
    <property type="protein sequence ID" value="AUB81193.1"/>
    <property type="molecule type" value="Genomic_DNA"/>
</dbReference>
<dbReference type="KEGG" id="tsy:THSYN_09680"/>
<sequence>MIKAADRHTAVAGAMIEAGVRENPGRYDNLDYDHDHGAKSILTMNLSMRHWRAREARFLGLIALSLVLIALGLGDALRAAAQPGSGYRMLDRKALERRIQAGELSEREAGWYHPSTPDETGGAK</sequence>
<evidence type="ECO:0000313" key="2">
    <source>
        <dbReference type="EMBL" id="AUB81193.1"/>
    </source>
</evidence>
<protein>
    <submittedName>
        <fullName evidence="2">Uncharacterized protein</fullName>
    </submittedName>
</protein>
<gene>
    <name evidence="2" type="ORF">THSYN_09680</name>
</gene>
<keyword evidence="1" id="KW-0812">Transmembrane</keyword>
<keyword evidence="1" id="KW-0472">Membrane</keyword>
<accession>A0A2K8U6J4</accession>
<keyword evidence="1" id="KW-1133">Transmembrane helix</keyword>
<evidence type="ECO:0000313" key="3">
    <source>
        <dbReference type="Proteomes" id="UP000232638"/>
    </source>
</evidence>
<organism evidence="2 3">
    <name type="scientific">Candidatus Thiodictyon syntrophicum</name>
    <dbReference type="NCBI Taxonomy" id="1166950"/>
    <lineage>
        <taxon>Bacteria</taxon>
        <taxon>Pseudomonadati</taxon>
        <taxon>Pseudomonadota</taxon>
        <taxon>Gammaproteobacteria</taxon>
        <taxon>Chromatiales</taxon>
        <taxon>Chromatiaceae</taxon>
        <taxon>Thiodictyon</taxon>
    </lineage>
</organism>